<dbReference type="InterPro" id="IPR006860">
    <property type="entry name" value="FecR"/>
</dbReference>
<protein>
    <submittedName>
        <fullName evidence="4">FecR domain-containing protein</fullName>
    </submittedName>
</protein>
<dbReference type="PANTHER" id="PTHR30273">
    <property type="entry name" value="PERIPLASMIC SIGNAL SENSOR AND SIGMA FACTOR ACTIVATOR FECR-RELATED"/>
    <property type="match status" value="1"/>
</dbReference>
<accession>A0A974NY27</accession>
<feature type="transmembrane region" description="Helical" evidence="1">
    <location>
        <begin position="106"/>
        <end position="128"/>
    </location>
</feature>
<reference evidence="5" key="1">
    <citation type="submission" date="2020-09" db="EMBL/GenBank/DDBJ databases">
        <title>Sphingomonas sp., a new species isolated from pork steak.</title>
        <authorList>
            <person name="Heidler von Heilborn D."/>
        </authorList>
    </citation>
    <scope>NUCLEOTIDE SEQUENCE [LARGE SCALE GENOMIC DNA]</scope>
</reference>
<evidence type="ECO:0000259" key="2">
    <source>
        <dbReference type="Pfam" id="PF04773"/>
    </source>
</evidence>
<feature type="domain" description="FecR N-terminal" evidence="3">
    <location>
        <begin position="38"/>
        <end position="75"/>
    </location>
</feature>
<dbReference type="Gene3D" id="2.60.120.1440">
    <property type="match status" value="1"/>
</dbReference>
<dbReference type="Pfam" id="PF16220">
    <property type="entry name" value="DUF4880"/>
    <property type="match status" value="1"/>
</dbReference>
<dbReference type="Pfam" id="PF04773">
    <property type="entry name" value="FecR"/>
    <property type="match status" value="1"/>
</dbReference>
<keyword evidence="1" id="KW-0812">Transmembrane</keyword>
<gene>
    <name evidence="4" type="ORF">H5J25_08320</name>
</gene>
<dbReference type="InterPro" id="IPR012373">
    <property type="entry name" value="Ferrdict_sens_TM"/>
</dbReference>
<feature type="domain" description="FecR protein" evidence="2">
    <location>
        <begin position="136"/>
        <end position="226"/>
    </location>
</feature>
<keyword evidence="1" id="KW-0472">Membrane</keyword>
<dbReference type="EMBL" id="CP061035">
    <property type="protein sequence ID" value="QQV78923.1"/>
    <property type="molecule type" value="Genomic_DNA"/>
</dbReference>
<proteinExistence type="predicted"/>
<dbReference type="InterPro" id="IPR032623">
    <property type="entry name" value="FecR_N"/>
</dbReference>
<dbReference type="KEGG" id="sari:H5J25_08320"/>
<evidence type="ECO:0000313" key="5">
    <source>
        <dbReference type="Proteomes" id="UP000595894"/>
    </source>
</evidence>
<dbReference type="Gene3D" id="3.55.50.30">
    <property type="match status" value="1"/>
</dbReference>
<sequence>MLVRDVLVVKGSRAVSSDATNSNATGAKGAIPANVIDRAITWHLRQADMSDDDWIMFVAWLEADPIHAAAYDRVAISDRAISRTDALPARPDRRAANDDHPAFRRWVWGAGGAAVAAGIALMIVPSLMSPRAAPYEISTAPGQRQQIALADGTRIDLSGGSRLTLDRNNLRVAALDVGEATFTVHHDAGTQFTVRSGRLSVQDVGTVFNVVRSGPRLDVQVAEGSVVFQPDGERIVLKPGNALIAREDDRKVTMGTVDADMVGGWRKGRLAFSGEPLSQVFEALNRLYGTNVTLTGDLSAQPFTGMIETTGRAARDIPHLADLIGVEWRRNGETWILSRRSAAAR</sequence>
<keyword evidence="5" id="KW-1185">Reference proteome</keyword>
<organism evidence="4 5">
    <name type="scientific">Sphingomonas aliaeris</name>
    <dbReference type="NCBI Taxonomy" id="2759526"/>
    <lineage>
        <taxon>Bacteria</taxon>
        <taxon>Pseudomonadati</taxon>
        <taxon>Pseudomonadota</taxon>
        <taxon>Alphaproteobacteria</taxon>
        <taxon>Sphingomonadales</taxon>
        <taxon>Sphingomonadaceae</taxon>
        <taxon>Sphingomonas</taxon>
    </lineage>
</organism>
<dbReference type="GO" id="GO:0016989">
    <property type="term" value="F:sigma factor antagonist activity"/>
    <property type="evidence" value="ECO:0007669"/>
    <property type="project" value="TreeGrafter"/>
</dbReference>
<dbReference type="AlphaFoldDB" id="A0A974NY27"/>
<keyword evidence="1" id="KW-1133">Transmembrane helix</keyword>
<dbReference type="PIRSF" id="PIRSF018266">
    <property type="entry name" value="FecR"/>
    <property type="match status" value="1"/>
</dbReference>
<name>A0A974NY27_9SPHN</name>
<evidence type="ECO:0000259" key="3">
    <source>
        <dbReference type="Pfam" id="PF16220"/>
    </source>
</evidence>
<dbReference type="PANTHER" id="PTHR30273:SF2">
    <property type="entry name" value="PROTEIN FECR"/>
    <property type="match status" value="1"/>
</dbReference>
<evidence type="ECO:0000313" key="4">
    <source>
        <dbReference type="EMBL" id="QQV78923.1"/>
    </source>
</evidence>
<evidence type="ECO:0000256" key="1">
    <source>
        <dbReference type="SAM" id="Phobius"/>
    </source>
</evidence>
<dbReference type="Proteomes" id="UP000595894">
    <property type="component" value="Chromosome"/>
</dbReference>